<reference evidence="3" key="1">
    <citation type="journal article" date="2019" name="Int. J. Syst. Evol. Microbiol.">
        <title>The Global Catalogue of Microorganisms (GCM) 10K type strain sequencing project: providing services to taxonomists for standard genome sequencing and annotation.</title>
        <authorList>
            <consortium name="The Broad Institute Genomics Platform"/>
            <consortium name="The Broad Institute Genome Sequencing Center for Infectious Disease"/>
            <person name="Wu L."/>
            <person name="Ma J."/>
        </authorList>
    </citation>
    <scope>NUCLEOTIDE SEQUENCE [LARGE SCALE GENOMIC DNA]</scope>
    <source>
        <strain evidence="3">NBRC 108565</strain>
    </source>
</reference>
<dbReference type="InterPro" id="IPR009317">
    <property type="entry name" value="ChaB"/>
</dbReference>
<dbReference type="Proteomes" id="UP001321475">
    <property type="component" value="Chromosome"/>
</dbReference>
<feature type="region of interest" description="Disordered" evidence="1">
    <location>
        <begin position="1"/>
        <end position="27"/>
    </location>
</feature>
<evidence type="ECO:0000313" key="3">
    <source>
        <dbReference type="Proteomes" id="UP001321475"/>
    </source>
</evidence>
<evidence type="ECO:0008006" key="4">
    <source>
        <dbReference type="Google" id="ProtNLM"/>
    </source>
</evidence>
<dbReference type="EMBL" id="AP027729">
    <property type="protein sequence ID" value="BDZ42285.1"/>
    <property type="molecule type" value="Genomic_DNA"/>
</dbReference>
<dbReference type="Pfam" id="PF06150">
    <property type="entry name" value="ChaB"/>
    <property type="match status" value="1"/>
</dbReference>
<dbReference type="InterPro" id="IPR037205">
    <property type="entry name" value="ChaB_sf"/>
</dbReference>
<evidence type="ECO:0000256" key="1">
    <source>
        <dbReference type="SAM" id="MobiDB-lite"/>
    </source>
</evidence>
<organism evidence="2 3">
    <name type="scientific">Paraoerskovia sediminicola</name>
    <dbReference type="NCBI Taxonomy" id="1138587"/>
    <lineage>
        <taxon>Bacteria</taxon>
        <taxon>Bacillati</taxon>
        <taxon>Actinomycetota</taxon>
        <taxon>Actinomycetes</taxon>
        <taxon>Micrococcales</taxon>
        <taxon>Cellulomonadaceae</taxon>
        <taxon>Paraoerskovia</taxon>
    </lineage>
</organism>
<accession>A0ABM8G2I2</accession>
<proteinExistence type="predicted"/>
<feature type="region of interest" description="Disordered" evidence="1">
    <location>
        <begin position="40"/>
        <end position="118"/>
    </location>
</feature>
<feature type="compositionally biased region" description="Basic and acidic residues" evidence="1">
    <location>
        <begin position="148"/>
        <end position="166"/>
    </location>
</feature>
<dbReference type="SUPFAM" id="SSF140376">
    <property type="entry name" value="ChaB-like"/>
    <property type="match status" value="1"/>
</dbReference>
<sequence length="203" mass="22109">MDEGHGLEGCAVRRGSGERSGGVAPRVDAEAELADTFQLLPVSRYSSPRQSPPPCLRSDESPRRAVRQRLGRARRRPPGGQGRDTTMPKTNRSGDAKQSEIPSTLERSDEKAQRTYAQTYDSAMEQYGDEARANRTAFAALKRMHEKVGDHWEEKDEPGPSDDRAEVGGLDGPGSLPAASMPTGPRSTCSRSRGGWTSMAARR</sequence>
<gene>
    <name evidence="2" type="ORF">GCM10025865_15840</name>
</gene>
<evidence type="ECO:0000313" key="2">
    <source>
        <dbReference type="EMBL" id="BDZ42285.1"/>
    </source>
</evidence>
<protein>
    <recommendedName>
        <fullName evidence="4">ChaB protein</fullName>
    </recommendedName>
</protein>
<keyword evidence="3" id="KW-1185">Reference proteome</keyword>
<feature type="region of interest" description="Disordered" evidence="1">
    <location>
        <begin position="148"/>
        <end position="203"/>
    </location>
</feature>
<feature type="compositionally biased region" description="Basic residues" evidence="1">
    <location>
        <begin position="64"/>
        <end position="77"/>
    </location>
</feature>
<dbReference type="Gene3D" id="1.10.1740.70">
    <property type="entry name" value="ChaB"/>
    <property type="match status" value="1"/>
</dbReference>
<name>A0ABM8G2I2_9CELL</name>